<dbReference type="GO" id="GO:0020037">
    <property type="term" value="F:heme binding"/>
    <property type="evidence" value="ECO:0007669"/>
    <property type="project" value="InterPro"/>
</dbReference>
<evidence type="ECO:0000256" key="8">
    <source>
        <dbReference type="SAM" id="SignalP"/>
    </source>
</evidence>
<keyword evidence="2 7" id="KW-0349">Heme</keyword>
<dbReference type="STRING" id="315423.SAMN04488020_110181"/>
<dbReference type="PROSITE" id="PS51009">
    <property type="entry name" value="CYTCII"/>
    <property type="match status" value="1"/>
</dbReference>
<name>A0A1Y5TXH0_9RHOB</name>
<evidence type="ECO:0000256" key="3">
    <source>
        <dbReference type="ARBA" id="ARBA00022723"/>
    </source>
</evidence>
<dbReference type="InterPro" id="IPR002321">
    <property type="entry name" value="Cyt_c_II"/>
</dbReference>
<dbReference type="GO" id="GO:0042597">
    <property type="term" value="C:periplasmic space"/>
    <property type="evidence" value="ECO:0007669"/>
    <property type="project" value="InterPro"/>
</dbReference>
<reference evidence="9 10" key="1">
    <citation type="submission" date="2017-03" db="EMBL/GenBank/DDBJ databases">
        <authorList>
            <person name="Afonso C.L."/>
            <person name="Miller P.J."/>
            <person name="Scott M.A."/>
            <person name="Spackman E."/>
            <person name="Goraichik I."/>
            <person name="Dimitrov K.M."/>
            <person name="Suarez D.L."/>
            <person name="Swayne D.E."/>
        </authorList>
    </citation>
    <scope>NUCLEOTIDE SEQUENCE [LARGE SCALE GENOMIC DNA]</scope>
    <source>
        <strain evidence="9 10">CECT 7066</strain>
    </source>
</reference>
<dbReference type="InterPro" id="IPR010980">
    <property type="entry name" value="Cyt_c/b562"/>
</dbReference>
<dbReference type="RefSeq" id="WP_175484689.1">
    <property type="nucleotide sequence ID" value="NZ_FOPF01000010.1"/>
</dbReference>
<dbReference type="EMBL" id="FWFV01000027">
    <property type="protein sequence ID" value="SLN72485.1"/>
    <property type="molecule type" value="Genomic_DNA"/>
</dbReference>
<comment type="PTM">
    <text evidence="7">Binds 1 heme group per subunit.</text>
</comment>
<dbReference type="GO" id="GO:0005506">
    <property type="term" value="F:iron ion binding"/>
    <property type="evidence" value="ECO:0007669"/>
    <property type="project" value="InterPro"/>
</dbReference>
<feature type="binding site" description="axial binding residue" evidence="6">
    <location>
        <position position="144"/>
    </location>
    <ligand>
        <name>heme c</name>
        <dbReference type="ChEBI" id="CHEBI:61717"/>
    </ligand>
    <ligandPart>
        <name>Fe</name>
        <dbReference type="ChEBI" id="CHEBI:18248"/>
    </ligandPart>
</feature>
<organism evidence="9 10">
    <name type="scientific">Palleronia marisminoris</name>
    <dbReference type="NCBI Taxonomy" id="315423"/>
    <lineage>
        <taxon>Bacteria</taxon>
        <taxon>Pseudomonadati</taxon>
        <taxon>Pseudomonadota</taxon>
        <taxon>Alphaproteobacteria</taxon>
        <taxon>Rhodobacterales</taxon>
        <taxon>Roseobacteraceae</taxon>
        <taxon>Palleronia</taxon>
    </lineage>
</organism>
<evidence type="ECO:0000313" key="10">
    <source>
        <dbReference type="Proteomes" id="UP000193870"/>
    </source>
</evidence>
<dbReference type="Proteomes" id="UP000193870">
    <property type="component" value="Unassembled WGS sequence"/>
</dbReference>
<dbReference type="InterPro" id="IPR012127">
    <property type="entry name" value="Cyt_c_prime"/>
</dbReference>
<dbReference type="Gene3D" id="1.20.120.10">
    <property type="entry name" value="Cytochrome c/b562"/>
    <property type="match status" value="1"/>
</dbReference>
<evidence type="ECO:0000313" key="9">
    <source>
        <dbReference type="EMBL" id="SLN72485.1"/>
    </source>
</evidence>
<keyword evidence="8" id="KW-0732">Signal</keyword>
<keyword evidence="5 6" id="KW-0408">Iron</keyword>
<keyword evidence="4" id="KW-0249">Electron transport</keyword>
<protein>
    <submittedName>
        <fullName evidence="9">Cytochrome c-554</fullName>
    </submittedName>
</protein>
<dbReference type="GO" id="GO:0022900">
    <property type="term" value="P:electron transport chain"/>
    <property type="evidence" value="ECO:0007669"/>
    <property type="project" value="InterPro"/>
</dbReference>
<keyword evidence="1" id="KW-0813">Transport</keyword>
<feature type="binding site" description="covalent" evidence="7">
    <location>
        <position position="143"/>
    </location>
    <ligand>
        <name>heme c</name>
        <dbReference type="ChEBI" id="CHEBI:61717"/>
    </ligand>
</feature>
<dbReference type="Pfam" id="PF01322">
    <property type="entry name" value="Cytochrom_C_2"/>
    <property type="match status" value="1"/>
</dbReference>
<evidence type="ECO:0000256" key="2">
    <source>
        <dbReference type="ARBA" id="ARBA00022617"/>
    </source>
</evidence>
<evidence type="ECO:0000256" key="5">
    <source>
        <dbReference type="ARBA" id="ARBA00023004"/>
    </source>
</evidence>
<evidence type="ECO:0000256" key="7">
    <source>
        <dbReference type="PIRSR" id="PIRSR000027-2"/>
    </source>
</evidence>
<keyword evidence="3 6" id="KW-0479">Metal-binding</keyword>
<sequence length="152" mass="16223">MRRLIATSLALGTIATVALAQSEVPAEIRARQGLMQNFAFSLSTLGNMARGNIEYDAALAQTAADRLATLSSISQEGYWPEGTSTEELDSTDALPAIWEDKEEFLSHVDELHEAATAMAEVAGDGQEALAGQMEALGKTCGGCHEEYRVSDD</sequence>
<dbReference type="PIRSF" id="PIRSF000027">
    <property type="entry name" value="Cytc_c_prime"/>
    <property type="match status" value="1"/>
</dbReference>
<feature type="binding site" description="covalent" evidence="7">
    <location>
        <position position="140"/>
    </location>
    <ligand>
        <name>heme c</name>
        <dbReference type="ChEBI" id="CHEBI:61717"/>
    </ligand>
</feature>
<proteinExistence type="predicted"/>
<feature type="signal peptide" evidence="8">
    <location>
        <begin position="1"/>
        <end position="20"/>
    </location>
</feature>
<accession>A0A1Y5TXH0</accession>
<gene>
    <name evidence="9" type="primary">cycF</name>
    <name evidence="9" type="ORF">PAM7066_03731</name>
</gene>
<feature type="chain" id="PRO_5010997187" evidence="8">
    <location>
        <begin position="21"/>
        <end position="152"/>
    </location>
</feature>
<evidence type="ECO:0000256" key="6">
    <source>
        <dbReference type="PIRSR" id="PIRSR000027-1"/>
    </source>
</evidence>
<keyword evidence="10" id="KW-1185">Reference proteome</keyword>
<evidence type="ECO:0000256" key="4">
    <source>
        <dbReference type="ARBA" id="ARBA00022982"/>
    </source>
</evidence>
<dbReference type="GO" id="GO:0009055">
    <property type="term" value="F:electron transfer activity"/>
    <property type="evidence" value="ECO:0007669"/>
    <property type="project" value="InterPro"/>
</dbReference>
<dbReference type="SUPFAM" id="SSF47175">
    <property type="entry name" value="Cytochromes"/>
    <property type="match status" value="1"/>
</dbReference>
<dbReference type="AlphaFoldDB" id="A0A1Y5TXH0"/>
<evidence type="ECO:0000256" key="1">
    <source>
        <dbReference type="ARBA" id="ARBA00022448"/>
    </source>
</evidence>